<feature type="compositionally biased region" description="Basic residues" evidence="1">
    <location>
        <begin position="40"/>
        <end position="57"/>
    </location>
</feature>
<reference evidence="2 3" key="1">
    <citation type="journal article" date="2018" name="IMA Fungus">
        <title>IMA Genome-F 9: Draft genome sequence of Annulohypoxylon stygium, Aspergillus mulundensis, Berkeleyomyces basicola (syn. Thielaviopsis basicola), Ceratocystis smalleyi, two Cercospora beticola strains, Coleophoma cylindrospora, Fusarium fracticaudum, Phialophora cf. hyalina, and Morchella septimelata.</title>
        <authorList>
            <person name="Wingfield B.D."/>
            <person name="Bills G.F."/>
            <person name="Dong Y."/>
            <person name="Huang W."/>
            <person name="Nel W.J."/>
            <person name="Swalarsk-Parry B.S."/>
            <person name="Vaghefi N."/>
            <person name="Wilken P.M."/>
            <person name="An Z."/>
            <person name="de Beer Z.W."/>
            <person name="De Vos L."/>
            <person name="Chen L."/>
            <person name="Duong T.A."/>
            <person name="Gao Y."/>
            <person name="Hammerbacher A."/>
            <person name="Kikkert J.R."/>
            <person name="Li Y."/>
            <person name="Li H."/>
            <person name="Li K."/>
            <person name="Li Q."/>
            <person name="Liu X."/>
            <person name="Ma X."/>
            <person name="Naidoo K."/>
            <person name="Pethybridge S.J."/>
            <person name="Sun J."/>
            <person name="Steenkamp E.T."/>
            <person name="van der Nest M.A."/>
            <person name="van Wyk S."/>
            <person name="Wingfield M.J."/>
            <person name="Xiong C."/>
            <person name="Yue Q."/>
            <person name="Zhang X."/>
        </authorList>
    </citation>
    <scope>NUCLEOTIDE SEQUENCE [LARGE SCALE GENOMIC DNA]</scope>
    <source>
        <strain evidence="2 3">BP5796</strain>
    </source>
</reference>
<feature type="region of interest" description="Disordered" evidence="1">
    <location>
        <begin position="40"/>
        <end position="104"/>
    </location>
</feature>
<dbReference type="OrthoDB" id="3556635at2759"/>
<evidence type="ECO:0000313" key="3">
    <source>
        <dbReference type="Proteomes" id="UP000256328"/>
    </source>
</evidence>
<protein>
    <submittedName>
        <fullName evidence="2">Uncharacterized protein</fullName>
    </submittedName>
</protein>
<sequence>MGGSHILHAAEIIGAFLVAHHFWPKGITYGDKEDWEIRKHERNHGHSSKKHASKRNNRRYEDSRGSRHYHDYEPSRHERHDSRRSSRYDSHYERPGERRSRDYY</sequence>
<accession>A0A3D8T834</accession>
<name>A0A3D8T834_9HELO</name>
<feature type="compositionally biased region" description="Basic and acidic residues" evidence="1">
    <location>
        <begin position="58"/>
        <end position="104"/>
    </location>
</feature>
<gene>
    <name evidence="2" type="ORF">BP5796_00469</name>
</gene>
<keyword evidence="3" id="KW-1185">Reference proteome</keyword>
<evidence type="ECO:0000313" key="2">
    <source>
        <dbReference type="EMBL" id="RDW94706.1"/>
    </source>
</evidence>
<dbReference type="AlphaFoldDB" id="A0A3D8T834"/>
<dbReference type="Proteomes" id="UP000256328">
    <property type="component" value="Unassembled WGS sequence"/>
</dbReference>
<comment type="caution">
    <text evidence="2">The sequence shown here is derived from an EMBL/GenBank/DDBJ whole genome shotgun (WGS) entry which is preliminary data.</text>
</comment>
<dbReference type="EMBL" id="PDLN01000001">
    <property type="protein sequence ID" value="RDW94706.1"/>
    <property type="molecule type" value="Genomic_DNA"/>
</dbReference>
<evidence type="ECO:0000256" key="1">
    <source>
        <dbReference type="SAM" id="MobiDB-lite"/>
    </source>
</evidence>
<proteinExistence type="predicted"/>
<organism evidence="2 3">
    <name type="scientific">Coleophoma crateriformis</name>
    <dbReference type="NCBI Taxonomy" id="565419"/>
    <lineage>
        <taxon>Eukaryota</taxon>
        <taxon>Fungi</taxon>
        <taxon>Dikarya</taxon>
        <taxon>Ascomycota</taxon>
        <taxon>Pezizomycotina</taxon>
        <taxon>Leotiomycetes</taxon>
        <taxon>Helotiales</taxon>
        <taxon>Dermateaceae</taxon>
        <taxon>Coleophoma</taxon>
    </lineage>
</organism>